<dbReference type="PANTHER" id="PTHR43546:SF3">
    <property type="entry name" value="UPF0173 METAL-DEPENDENT HYDROLASE MJ1163"/>
    <property type="match status" value="1"/>
</dbReference>
<dbReference type="Gene3D" id="3.60.15.10">
    <property type="entry name" value="Ribonuclease Z/Hydroxyacylglutathione hydrolase-like"/>
    <property type="match status" value="1"/>
</dbReference>
<organism evidence="4 5">
    <name type="scientific">Bhargavaea beijingensis</name>
    <dbReference type="NCBI Taxonomy" id="426756"/>
    <lineage>
        <taxon>Bacteria</taxon>
        <taxon>Bacillati</taxon>
        <taxon>Bacillota</taxon>
        <taxon>Bacilli</taxon>
        <taxon>Bacillales</taxon>
        <taxon>Caryophanaceae</taxon>
        <taxon>Bhargavaea</taxon>
    </lineage>
</organism>
<name>A0A1G7EFQ2_9BACL</name>
<dbReference type="InterPro" id="IPR036866">
    <property type="entry name" value="RibonucZ/Hydroxyglut_hydro"/>
</dbReference>
<dbReference type="HAMAP" id="MF_00457">
    <property type="entry name" value="UPF0173"/>
    <property type="match status" value="1"/>
</dbReference>
<comment type="similarity">
    <text evidence="2">Belongs to the UPF0173 family.</text>
</comment>
<feature type="domain" description="Metallo-beta-lactamase" evidence="3">
    <location>
        <begin position="25"/>
        <end position="211"/>
    </location>
</feature>
<dbReference type="InterPro" id="IPR022877">
    <property type="entry name" value="UPF0173"/>
</dbReference>
<gene>
    <name evidence="4" type="ORF">SAMN04488126_11361</name>
</gene>
<dbReference type="PANTHER" id="PTHR43546">
    <property type="entry name" value="UPF0173 METAL-DEPENDENT HYDROLASE MJ1163-RELATED"/>
    <property type="match status" value="1"/>
</dbReference>
<reference evidence="4 5" key="1">
    <citation type="submission" date="2016-10" db="EMBL/GenBank/DDBJ databases">
        <authorList>
            <person name="de Groot N.N."/>
        </authorList>
    </citation>
    <scope>NUCLEOTIDE SEQUENCE [LARGE SCALE GENOMIC DNA]</scope>
    <source>
        <strain evidence="4 5">CGMCC 1.6762</strain>
    </source>
</reference>
<evidence type="ECO:0000256" key="2">
    <source>
        <dbReference type="HAMAP-Rule" id="MF_00457"/>
    </source>
</evidence>
<dbReference type="InterPro" id="IPR050114">
    <property type="entry name" value="UPF0173_UPF0282_UlaG_hydrolase"/>
</dbReference>
<evidence type="ECO:0000259" key="3">
    <source>
        <dbReference type="SMART" id="SM00849"/>
    </source>
</evidence>
<protein>
    <recommendedName>
        <fullName evidence="2">UPF0173 metal-dependent hydrolase SAMN04488126_11361</fullName>
    </recommendedName>
</protein>
<dbReference type="EMBL" id="FNAR01000013">
    <property type="protein sequence ID" value="SDE62474.1"/>
    <property type="molecule type" value="Genomic_DNA"/>
</dbReference>
<evidence type="ECO:0000313" key="4">
    <source>
        <dbReference type="EMBL" id="SDE62474.1"/>
    </source>
</evidence>
<dbReference type="CDD" id="cd06262">
    <property type="entry name" value="metallo-hydrolase-like_MBL-fold"/>
    <property type="match status" value="1"/>
</dbReference>
<proteinExistence type="inferred from homology"/>
<dbReference type="SUPFAM" id="SSF56281">
    <property type="entry name" value="Metallo-hydrolase/oxidoreductase"/>
    <property type="match status" value="1"/>
</dbReference>
<dbReference type="Pfam" id="PF12706">
    <property type="entry name" value="Lactamase_B_2"/>
    <property type="match status" value="1"/>
</dbReference>
<dbReference type="AlphaFoldDB" id="A0A1G7EFQ2"/>
<accession>A0A1G7EFQ2</accession>
<dbReference type="NCBIfam" id="NF001911">
    <property type="entry name" value="PRK00685.1"/>
    <property type="match status" value="1"/>
</dbReference>
<dbReference type="STRING" id="426756.SAMN04488126_11361"/>
<evidence type="ECO:0000256" key="1">
    <source>
        <dbReference type="ARBA" id="ARBA00022801"/>
    </source>
</evidence>
<dbReference type="Proteomes" id="UP000198823">
    <property type="component" value="Unassembled WGS sequence"/>
</dbReference>
<evidence type="ECO:0000313" key="5">
    <source>
        <dbReference type="Proteomes" id="UP000198823"/>
    </source>
</evidence>
<dbReference type="SMART" id="SM00849">
    <property type="entry name" value="Lactamase_B"/>
    <property type="match status" value="1"/>
</dbReference>
<sequence>MPCRNMLMGVKQRKGLFSMKVSYHGHSVVKIQTEKHTILVDPFITGNELTDLNAEQENPDAILLTHGHGDHVGDTVEIAKRSGALVVAPNELAVWLGWQGVNVHPMHIGGAYQFDFGKVKFTQAFHGSSFIKEDSQEIIYTGMPAGILFTAEGKTVHHLGDTGLFSDLELIGKRHPADIAFVPIGDNFTMGPEDAAYAVSLLKPKVAVPIHYDTFPPIRQDPEDFRKQVEGTEVNIMKPGDSIDL</sequence>
<dbReference type="GO" id="GO:0016787">
    <property type="term" value="F:hydrolase activity"/>
    <property type="evidence" value="ECO:0007669"/>
    <property type="project" value="UniProtKB-UniRule"/>
</dbReference>
<keyword evidence="1 2" id="KW-0378">Hydrolase</keyword>
<dbReference type="InterPro" id="IPR001279">
    <property type="entry name" value="Metallo-B-lactamas"/>
</dbReference>